<keyword evidence="1" id="KW-1133">Transmembrane helix</keyword>
<keyword evidence="1" id="KW-0812">Transmembrane</keyword>
<gene>
    <name evidence="2" type="ORF">NOCA1130300</name>
</gene>
<organism evidence="2">
    <name type="scientific">metagenome</name>
    <dbReference type="NCBI Taxonomy" id="256318"/>
    <lineage>
        <taxon>unclassified sequences</taxon>
        <taxon>metagenomes</taxon>
    </lineage>
</organism>
<sequence>MLLAGGVVLVVIGLAIVFRDEPESIGYRVDGLTNGMPLPELEEPSADVNLRLVAGGVVAIGGVVAAMIGAVATGVWLAGDRGGDRG</sequence>
<proteinExistence type="predicted"/>
<dbReference type="EMBL" id="CZKB01000005">
    <property type="protein sequence ID" value="CUR57930.1"/>
    <property type="molecule type" value="Genomic_DNA"/>
</dbReference>
<feature type="transmembrane region" description="Helical" evidence="1">
    <location>
        <begin position="52"/>
        <end position="78"/>
    </location>
</feature>
<name>A0A2P2C7F1_9ZZZZ</name>
<dbReference type="AlphaFoldDB" id="A0A2P2C7F1"/>
<keyword evidence="1" id="KW-0472">Membrane</keyword>
<evidence type="ECO:0000313" key="2">
    <source>
        <dbReference type="EMBL" id="CUR57930.1"/>
    </source>
</evidence>
<protein>
    <submittedName>
        <fullName evidence="2">Uncharacterized protein</fullName>
    </submittedName>
</protein>
<evidence type="ECO:0000256" key="1">
    <source>
        <dbReference type="SAM" id="Phobius"/>
    </source>
</evidence>
<reference evidence="2" key="1">
    <citation type="submission" date="2015-08" db="EMBL/GenBank/DDBJ databases">
        <authorList>
            <person name="Babu N.S."/>
            <person name="Beckwith C.J."/>
            <person name="Beseler K.G."/>
            <person name="Brison A."/>
            <person name="Carone J.V."/>
            <person name="Caskin T.P."/>
            <person name="Diamond M."/>
            <person name="Durham M.E."/>
            <person name="Foxe J.M."/>
            <person name="Go M."/>
            <person name="Henderson B.A."/>
            <person name="Jones I.B."/>
            <person name="McGettigan J.A."/>
            <person name="Micheletti S.J."/>
            <person name="Nasrallah M.E."/>
            <person name="Ortiz D."/>
            <person name="Piller C.R."/>
            <person name="Privatt S.R."/>
            <person name="Schneider S.L."/>
            <person name="Sharp S."/>
            <person name="Smith T.C."/>
            <person name="Stanton J.D."/>
            <person name="Ullery H.E."/>
            <person name="Wilson R.J."/>
            <person name="Serrano M.G."/>
            <person name="Buck G."/>
            <person name="Lee V."/>
            <person name="Wang Y."/>
            <person name="Carvalho R."/>
            <person name="Voegtly L."/>
            <person name="Shi R."/>
            <person name="Duckworth R."/>
            <person name="Johnson A."/>
            <person name="Loviza R."/>
            <person name="Walstead R."/>
            <person name="Shah Z."/>
            <person name="Kiflezghi M."/>
            <person name="Wade K."/>
            <person name="Ball S.L."/>
            <person name="Bradley K.W."/>
            <person name="Asai D.J."/>
            <person name="Bowman C.A."/>
            <person name="Russell D.A."/>
            <person name="Pope W.H."/>
            <person name="Jacobs-Sera D."/>
            <person name="Hendrix R.W."/>
            <person name="Hatfull G.F."/>
        </authorList>
    </citation>
    <scope>NUCLEOTIDE SEQUENCE</scope>
</reference>
<accession>A0A2P2C7F1</accession>